<dbReference type="GO" id="GO:0005886">
    <property type="term" value="C:plasma membrane"/>
    <property type="evidence" value="ECO:0007669"/>
    <property type="project" value="UniProtKB-SubCell"/>
</dbReference>
<keyword evidence="8 11" id="KW-0472">Membrane</keyword>
<reference evidence="13" key="1">
    <citation type="submission" date="2017-05" db="EMBL/GenBank/DDBJ databases">
        <title>Complete and WGS of Bordetella genogroups.</title>
        <authorList>
            <person name="Spilker T."/>
            <person name="Lipuma J."/>
        </authorList>
    </citation>
    <scope>NUCLEOTIDE SEQUENCE [LARGE SCALE GENOMIC DNA]</scope>
    <source>
        <strain evidence="13">AU16122</strain>
    </source>
</reference>
<sequence>MGSMRSGGRAGRRMKSDINVVPYIDVMLVLLVIFMVTAPLITPGLINLPSVGAASDVPVKPLEVQISSNGEIALRMREPGANPETIARADLVNQVRQRITADTPVVIAADGKVPYESVMKVMDELRVNGVTRLGLLVDQQSSTGAAASAAGQPQAQPGRRR</sequence>
<comment type="similarity">
    <text evidence="2 10">Belongs to the ExbD/TolR family.</text>
</comment>
<gene>
    <name evidence="12" type="ORF">CAL29_04900</name>
</gene>
<evidence type="ECO:0000313" key="12">
    <source>
        <dbReference type="EMBL" id="OZI37727.1"/>
    </source>
</evidence>
<comment type="caution">
    <text evidence="12">The sequence shown here is derived from an EMBL/GenBank/DDBJ whole genome shotgun (WGS) entry which is preliminary data.</text>
</comment>
<evidence type="ECO:0000256" key="9">
    <source>
        <dbReference type="ARBA" id="ARBA00023306"/>
    </source>
</evidence>
<keyword evidence="10" id="KW-0813">Transport</keyword>
<dbReference type="PANTHER" id="PTHR30558">
    <property type="entry name" value="EXBD MEMBRANE COMPONENT OF PMF-DRIVEN MACROMOLECULE IMPORT SYSTEM"/>
    <property type="match status" value="1"/>
</dbReference>
<evidence type="ECO:0000256" key="8">
    <source>
        <dbReference type="ARBA" id="ARBA00023136"/>
    </source>
</evidence>
<dbReference type="Proteomes" id="UP000216020">
    <property type="component" value="Unassembled WGS sequence"/>
</dbReference>
<proteinExistence type="inferred from homology"/>
<dbReference type="GO" id="GO:0022857">
    <property type="term" value="F:transmembrane transporter activity"/>
    <property type="evidence" value="ECO:0007669"/>
    <property type="project" value="InterPro"/>
</dbReference>
<evidence type="ECO:0000256" key="5">
    <source>
        <dbReference type="ARBA" id="ARBA00022618"/>
    </source>
</evidence>
<dbReference type="EMBL" id="NEVM01000001">
    <property type="protein sequence ID" value="OZI37727.1"/>
    <property type="molecule type" value="Genomic_DNA"/>
</dbReference>
<evidence type="ECO:0000256" key="2">
    <source>
        <dbReference type="ARBA" id="ARBA00005811"/>
    </source>
</evidence>
<dbReference type="Pfam" id="PF02472">
    <property type="entry name" value="ExbD"/>
    <property type="match status" value="1"/>
</dbReference>
<dbReference type="OrthoDB" id="9798629at2"/>
<evidence type="ECO:0000256" key="11">
    <source>
        <dbReference type="SAM" id="Phobius"/>
    </source>
</evidence>
<dbReference type="PANTHER" id="PTHR30558:SF7">
    <property type="entry name" value="TOL-PAL SYSTEM PROTEIN TOLR"/>
    <property type="match status" value="1"/>
</dbReference>
<accession>A0A261SL42</accession>
<dbReference type="InterPro" id="IPR003400">
    <property type="entry name" value="ExbD"/>
</dbReference>
<keyword evidence="6 10" id="KW-0812">Transmembrane</keyword>
<evidence type="ECO:0000256" key="7">
    <source>
        <dbReference type="ARBA" id="ARBA00022989"/>
    </source>
</evidence>
<evidence type="ECO:0000256" key="4">
    <source>
        <dbReference type="ARBA" id="ARBA00022519"/>
    </source>
</evidence>
<evidence type="ECO:0000256" key="6">
    <source>
        <dbReference type="ARBA" id="ARBA00022692"/>
    </source>
</evidence>
<dbReference type="AlphaFoldDB" id="A0A261SL42"/>
<name>A0A261SL42_9BORD</name>
<evidence type="ECO:0000256" key="1">
    <source>
        <dbReference type="ARBA" id="ARBA00004162"/>
    </source>
</evidence>
<protein>
    <submittedName>
        <fullName evidence="12">Protein TolR</fullName>
    </submittedName>
</protein>
<keyword evidence="9" id="KW-0131">Cell cycle</keyword>
<dbReference type="GO" id="GO:0015031">
    <property type="term" value="P:protein transport"/>
    <property type="evidence" value="ECO:0007669"/>
    <property type="project" value="UniProtKB-KW"/>
</dbReference>
<organism evidence="12 13">
    <name type="scientific">Bordetella genomosp. 10</name>
    <dbReference type="NCBI Taxonomy" id="1416804"/>
    <lineage>
        <taxon>Bacteria</taxon>
        <taxon>Pseudomonadati</taxon>
        <taxon>Pseudomonadota</taxon>
        <taxon>Betaproteobacteria</taxon>
        <taxon>Burkholderiales</taxon>
        <taxon>Alcaligenaceae</taxon>
        <taxon>Bordetella</taxon>
    </lineage>
</organism>
<keyword evidence="13" id="KW-1185">Reference proteome</keyword>
<keyword evidence="4" id="KW-0997">Cell inner membrane</keyword>
<dbReference type="InterPro" id="IPR014168">
    <property type="entry name" value="Tol-Pal_TolR"/>
</dbReference>
<dbReference type="RefSeq" id="WP_094851828.1">
    <property type="nucleotide sequence ID" value="NZ_NEVM01000001.1"/>
</dbReference>
<keyword evidence="3" id="KW-1003">Cell membrane</keyword>
<keyword evidence="7 11" id="KW-1133">Transmembrane helix</keyword>
<comment type="subcellular location">
    <subcellularLocation>
        <location evidence="1">Cell membrane</location>
        <topology evidence="1">Single-pass membrane protein</topology>
    </subcellularLocation>
    <subcellularLocation>
        <location evidence="10">Cell membrane</location>
        <topology evidence="10">Single-pass type II membrane protein</topology>
    </subcellularLocation>
</comment>
<evidence type="ECO:0000256" key="3">
    <source>
        <dbReference type="ARBA" id="ARBA00022475"/>
    </source>
</evidence>
<keyword evidence="10" id="KW-0653">Protein transport</keyword>
<evidence type="ECO:0000313" key="13">
    <source>
        <dbReference type="Proteomes" id="UP000216020"/>
    </source>
</evidence>
<evidence type="ECO:0000256" key="10">
    <source>
        <dbReference type="RuleBase" id="RU003879"/>
    </source>
</evidence>
<dbReference type="GO" id="GO:0051301">
    <property type="term" value="P:cell division"/>
    <property type="evidence" value="ECO:0007669"/>
    <property type="project" value="UniProtKB-KW"/>
</dbReference>
<feature type="transmembrane region" description="Helical" evidence="11">
    <location>
        <begin position="20"/>
        <end position="41"/>
    </location>
</feature>
<dbReference type="NCBIfam" id="TIGR02801">
    <property type="entry name" value="tolR"/>
    <property type="match status" value="1"/>
</dbReference>
<dbReference type="Gene3D" id="3.30.420.270">
    <property type="match status" value="1"/>
</dbReference>
<keyword evidence="5" id="KW-0132">Cell division</keyword>